<evidence type="ECO:0000256" key="1">
    <source>
        <dbReference type="ARBA" id="ARBA00023115"/>
    </source>
</evidence>
<dbReference type="NCBIfam" id="NF037959">
    <property type="entry name" value="MFS_SpdSyn"/>
    <property type="match status" value="1"/>
</dbReference>
<dbReference type="InterPro" id="IPR029063">
    <property type="entry name" value="SAM-dependent_MTases_sf"/>
</dbReference>
<proteinExistence type="predicted"/>
<dbReference type="AlphaFoldDB" id="A0A1X9LJM4"/>
<dbReference type="Proteomes" id="UP000192775">
    <property type="component" value="Chromosome"/>
</dbReference>
<keyword evidence="3" id="KW-1185">Reference proteome</keyword>
<dbReference type="PANTHER" id="PTHR43317">
    <property type="entry name" value="THERMOSPERMINE SYNTHASE ACAULIS5"/>
    <property type="match status" value="1"/>
</dbReference>
<dbReference type="SUPFAM" id="SSF53335">
    <property type="entry name" value="S-adenosyl-L-methionine-dependent methyltransferases"/>
    <property type="match status" value="1"/>
</dbReference>
<protein>
    <submittedName>
        <fullName evidence="2">Uncharacterized protein</fullName>
    </submittedName>
</protein>
<reference evidence="2 3" key="1">
    <citation type="submission" date="2017-04" db="EMBL/GenBank/DDBJ databases">
        <authorList>
            <person name="Afonso C.L."/>
            <person name="Miller P.J."/>
            <person name="Scott M.A."/>
            <person name="Spackman E."/>
            <person name="Goraichik I."/>
            <person name="Dimitrov K.M."/>
            <person name="Suarez D.L."/>
            <person name="Swayne D.E."/>
        </authorList>
    </citation>
    <scope>NUCLEOTIDE SEQUENCE [LARGE SCALE GENOMIC DNA]</scope>
    <source>
        <strain evidence="3">XA(T)</strain>
    </source>
</reference>
<dbReference type="EMBL" id="CP020715">
    <property type="protein sequence ID" value="ARJ04498.1"/>
    <property type="molecule type" value="Genomic_DNA"/>
</dbReference>
<evidence type="ECO:0000313" key="3">
    <source>
        <dbReference type="Proteomes" id="UP000192775"/>
    </source>
</evidence>
<gene>
    <name evidence="2" type="ORF">B5808_04095</name>
</gene>
<dbReference type="KEGG" id="cphy:B5808_04095"/>
<dbReference type="PANTHER" id="PTHR43317:SF1">
    <property type="entry name" value="THERMOSPERMINE SYNTHASE ACAULIS5"/>
    <property type="match status" value="1"/>
</dbReference>
<name>A0A1X9LJM4_9MICO</name>
<sequence>MTTLTTTFLTRSGELAALETDELSGGLVLRIRGHAQSHVHPGEPERLHYDYMRRMAAAAELALSGLAPGRPARAVHLGAGALTFPRWVQARHPGADQTVLELEPDLVDFVTATVPLPSGTRLELISGDAAETTARLTRLPADLVVADMYRGTATPPHLMTPEFYAELGRVAADTGVLLVNVADDDGLPATFAHVAALVPTFPHAVIVGPSSVVEKGREGNAVIVASRSPRVEEWAGELLAAGPHPGAVVSASSFGSTAR</sequence>
<dbReference type="GO" id="GO:0006596">
    <property type="term" value="P:polyamine biosynthetic process"/>
    <property type="evidence" value="ECO:0007669"/>
    <property type="project" value="UniProtKB-KW"/>
</dbReference>
<dbReference type="RefSeq" id="WP_085018639.1">
    <property type="nucleotide sequence ID" value="NZ_BMHD01000001.1"/>
</dbReference>
<evidence type="ECO:0000313" key="2">
    <source>
        <dbReference type="EMBL" id="ARJ04498.1"/>
    </source>
</evidence>
<dbReference type="STRING" id="1619308.B5808_04095"/>
<keyword evidence="1" id="KW-0620">Polyamine biosynthesis</keyword>
<organism evidence="2 3">
    <name type="scientific">Cnuibacter physcomitrellae</name>
    <dbReference type="NCBI Taxonomy" id="1619308"/>
    <lineage>
        <taxon>Bacteria</taxon>
        <taxon>Bacillati</taxon>
        <taxon>Actinomycetota</taxon>
        <taxon>Actinomycetes</taxon>
        <taxon>Micrococcales</taxon>
        <taxon>Microbacteriaceae</taxon>
        <taxon>Cnuibacter</taxon>
    </lineage>
</organism>
<accession>A0A1X9LJM4</accession>
<dbReference type="Gene3D" id="3.40.50.150">
    <property type="entry name" value="Vaccinia Virus protein VP39"/>
    <property type="match status" value="1"/>
</dbReference>